<comment type="caution">
    <text evidence="2">The sequence shown here is derived from an EMBL/GenBank/DDBJ whole genome shotgun (WGS) entry which is preliminary data.</text>
</comment>
<dbReference type="Proteomes" id="UP000314294">
    <property type="component" value="Unassembled WGS sequence"/>
</dbReference>
<accession>A0A4Z2G728</accession>
<proteinExistence type="predicted"/>
<reference evidence="2 3" key="1">
    <citation type="submission" date="2019-03" db="EMBL/GenBank/DDBJ databases">
        <title>First draft genome of Liparis tanakae, snailfish: a comprehensive survey of snailfish specific genes.</title>
        <authorList>
            <person name="Kim W."/>
            <person name="Song I."/>
            <person name="Jeong J.-H."/>
            <person name="Kim D."/>
            <person name="Kim S."/>
            <person name="Ryu S."/>
            <person name="Song J.Y."/>
            <person name="Lee S.K."/>
        </authorList>
    </citation>
    <scope>NUCLEOTIDE SEQUENCE [LARGE SCALE GENOMIC DNA]</scope>
    <source>
        <tissue evidence="2">Muscle</tissue>
    </source>
</reference>
<evidence type="ECO:0000313" key="2">
    <source>
        <dbReference type="EMBL" id="TNN49319.1"/>
    </source>
</evidence>
<dbReference type="EMBL" id="SRLO01000661">
    <property type="protein sequence ID" value="TNN49319.1"/>
    <property type="molecule type" value="Genomic_DNA"/>
</dbReference>
<organism evidence="2 3">
    <name type="scientific">Liparis tanakae</name>
    <name type="common">Tanaka's snailfish</name>
    <dbReference type="NCBI Taxonomy" id="230148"/>
    <lineage>
        <taxon>Eukaryota</taxon>
        <taxon>Metazoa</taxon>
        <taxon>Chordata</taxon>
        <taxon>Craniata</taxon>
        <taxon>Vertebrata</taxon>
        <taxon>Euteleostomi</taxon>
        <taxon>Actinopterygii</taxon>
        <taxon>Neopterygii</taxon>
        <taxon>Teleostei</taxon>
        <taxon>Neoteleostei</taxon>
        <taxon>Acanthomorphata</taxon>
        <taxon>Eupercaria</taxon>
        <taxon>Perciformes</taxon>
        <taxon>Cottioidei</taxon>
        <taxon>Cottales</taxon>
        <taxon>Liparidae</taxon>
        <taxon>Liparis</taxon>
    </lineage>
</organism>
<sequence>MRPMTGRPNTRHSRKEFFHLEETSGGPLIFWTSSAQMRASPITRAAGGSPLPWSPEDYPGPRRTTLNPLAQCPPPPAECELQAQSGSQPHSSRRICSCAPRAALETHVGAFLGDFGENMVALLQRRVAVVFFLLFCATCESREGKSPQWRQMEASSHTAIRMLLSRLKLVCRMAEQTMAFSQDCSETRGRGGEG</sequence>
<evidence type="ECO:0000256" key="1">
    <source>
        <dbReference type="SAM" id="MobiDB-lite"/>
    </source>
</evidence>
<name>A0A4Z2G728_9TELE</name>
<evidence type="ECO:0000313" key="3">
    <source>
        <dbReference type="Proteomes" id="UP000314294"/>
    </source>
</evidence>
<gene>
    <name evidence="2" type="ORF">EYF80_040494</name>
</gene>
<protein>
    <submittedName>
        <fullName evidence="2">Uncharacterized protein</fullName>
    </submittedName>
</protein>
<keyword evidence="3" id="KW-1185">Reference proteome</keyword>
<feature type="region of interest" description="Disordered" evidence="1">
    <location>
        <begin position="43"/>
        <end position="92"/>
    </location>
</feature>
<dbReference type="AlphaFoldDB" id="A0A4Z2G728"/>